<evidence type="ECO:0000256" key="8">
    <source>
        <dbReference type="SAM" id="SignalP"/>
    </source>
</evidence>
<feature type="transmembrane region" description="Helical" evidence="7">
    <location>
        <begin position="499"/>
        <end position="524"/>
    </location>
</feature>
<dbReference type="PANTHER" id="PTHR12916:SF4">
    <property type="entry name" value="UNINFLATABLE, ISOFORM C"/>
    <property type="match status" value="1"/>
</dbReference>
<evidence type="ECO:0000313" key="11">
    <source>
        <dbReference type="Proteomes" id="UP000663845"/>
    </source>
</evidence>
<keyword evidence="7" id="KW-0812">Transmembrane</keyword>
<keyword evidence="2 8" id="KW-0732">Signal</keyword>
<protein>
    <recommendedName>
        <fullName evidence="9">EGF-like domain-containing protein</fullName>
    </recommendedName>
</protein>
<proteinExistence type="predicted"/>
<dbReference type="Gene3D" id="2.120.10.30">
    <property type="entry name" value="TolB, C-terminal domain"/>
    <property type="match status" value="1"/>
</dbReference>
<dbReference type="GO" id="GO:0005509">
    <property type="term" value="F:calcium ion binding"/>
    <property type="evidence" value="ECO:0007669"/>
    <property type="project" value="InterPro"/>
</dbReference>
<comment type="caution">
    <text evidence="10">The sequence shown here is derived from an EMBL/GenBank/DDBJ whole genome shotgun (WGS) entry which is preliminary data.</text>
</comment>
<evidence type="ECO:0000313" key="10">
    <source>
        <dbReference type="EMBL" id="CAF0849420.1"/>
    </source>
</evidence>
<feature type="signal peptide" evidence="8">
    <location>
        <begin position="1"/>
        <end position="19"/>
    </location>
</feature>
<dbReference type="SMART" id="SM00179">
    <property type="entry name" value="EGF_CA"/>
    <property type="match status" value="2"/>
</dbReference>
<keyword evidence="3" id="KW-0677">Repeat</keyword>
<feature type="chain" id="PRO_5032381235" description="EGF-like domain-containing protein" evidence="8">
    <location>
        <begin position="20"/>
        <end position="557"/>
    </location>
</feature>
<dbReference type="CDD" id="cd05819">
    <property type="entry name" value="NHL"/>
    <property type="match status" value="1"/>
</dbReference>
<dbReference type="PROSITE" id="PS51125">
    <property type="entry name" value="NHL"/>
    <property type="match status" value="1"/>
</dbReference>
<evidence type="ECO:0000256" key="2">
    <source>
        <dbReference type="ARBA" id="ARBA00022729"/>
    </source>
</evidence>
<evidence type="ECO:0000259" key="9">
    <source>
        <dbReference type="PROSITE" id="PS50026"/>
    </source>
</evidence>
<evidence type="ECO:0000256" key="1">
    <source>
        <dbReference type="ARBA" id="ARBA00022536"/>
    </source>
</evidence>
<feature type="disulfide bond" evidence="5">
    <location>
        <begin position="395"/>
        <end position="404"/>
    </location>
</feature>
<name>A0A813W1C2_9BILA</name>
<comment type="caution">
    <text evidence="5">Lacks conserved residue(s) required for the propagation of feature annotation.</text>
</comment>
<dbReference type="PROSITE" id="PS01186">
    <property type="entry name" value="EGF_2"/>
    <property type="match status" value="2"/>
</dbReference>
<dbReference type="EMBL" id="CAJNOG010000052">
    <property type="protein sequence ID" value="CAF0849420.1"/>
    <property type="molecule type" value="Genomic_DNA"/>
</dbReference>
<dbReference type="InterPro" id="IPR000742">
    <property type="entry name" value="EGF"/>
</dbReference>
<feature type="domain" description="EGF-like" evidence="9">
    <location>
        <begin position="446"/>
        <end position="483"/>
    </location>
</feature>
<keyword evidence="4 5" id="KW-1015">Disulfide bond</keyword>
<dbReference type="SMART" id="SM00181">
    <property type="entry name" value="EGF"/>
    <property type="match status" value="3"/>
</dbReference>
<keyword evidence="1 5" id="KW-0245">EGF-like domain</keyword>
<dbReference type="InterPro" id="IPR001258">
    <property type="entry name" value="NHL_repeat"/>
</dbReference>
<feature type="repeat" description="NHL" evidence="6">
    <location>
        <begin position="184"/>
        <end position="214"/>
    </location>
</feature>
<dbReference type="Pfam" id="PF01436">
    <property type="entry name" value="NHL"/>
    <property type="match status" value="2"/>
</dbReference>
<feature type="domain" description="EGF-like" evidence="9">
    <location>
        <begin position="407"/>
        <end position="444"/>
    </location>
</feature>
<accession>A0A813W1C2</accession>
<gene>
    <name evidence="10" type="ORF">JYZ213_LOCUS7812</name>
</gene>
<evidence type="ECO:0000256" key="6">
    <source>
        <dbReference type="PROSITE-ProRule" id="PRU00504"/>
    </source>
</evidence>
<dbReference type="SUPFAM" id="SSF57196">
    <property type="entry name" value="EGF/Laminin"/>
    <property type="match status" value="3"/>
</dbReference>
<feature type="disulfide bond" evidence="5">
    <location>
        <begin position="434"/>
        <end position="443"/>
    </location>
</feature>
<organism evidence="10 11">
    <name type="scientific">Adineta steineri</name>
    <dbReference type="NCBI Taxonomy" id="433720"/>
    <lineage>
        <taxon>Eukaryota</taxon>
        <taxon>Metazoa</taxon>
        <taxon>Spiralia</taxon>
        <taxon>Gnathifera</taxon>
        <taxon>Rotifera</taxon>
        <taxon>Eurotatoria</taxon>
        <taxon>Bdelloidea</taxon>
        <taxon>Adinetida</taxon>
        <taxon>Adinetidae</taxon>
        <taxon>Adineta</taxon>
    </lineage>
</organism>
<dbReference type="PANTHER" id="PTHR12916">
    <property type="entry name" value="CYTOCHROME C OXIDASE POLYPEPTIDE VIC-2"/>
    <property type="match status" value="1"/>
</dbReference>
<keyword evidence="7" id="KW-0472">Membrane</keyword>
<sequence>MPTIGIWIIIQLMISKMAGESFNQPKFSSLPTWNPNATYFAAGNISGNAIYNIFITTDNTIYIPLLDCWCVRIWLEEGSIVPSRNISLSSRLPNSIFVTSNNDIYVSIGGSPYSIDAWTLNATSSISSMPVDGPCFSLFVDIEDNLYCSLNTLHKVVTSSIIGSTNSTTIIAGTGNAGSSSDMLDGPRGIFIDRNLSLYVADCNNNRIQLFYFGQSNGITIVNSTEVIRLTPLNCPSGITLDADGYLYITDRYNNRVVASGPNGFHCVVGCSGSADSTSYGLQQPSALSFDSYGNLFVVDTYHDRIQKFLLTTNLSGNILVFLDTILSEDIESTTAVMSIQQTSSSFLAPTCSNSVTIGSYCNVTSTSCDILQPCQNNASCMNTNTSSNGYICSCLSGFYGLQCQIDNRPCKSYTCWNNGICNETSNTEFICICSSGWQGNNCEIQTNYCQNVTCQNNGVCRSLTKNYTCECLGDSYSGRYCQIESNTLVFHQTISKSFAFIAIIAMASVMMIVIVMDIMKYCFGIDVINKDLKRIRQRTKVRKRKTPIVIRFIYVN</sequence>
<dbReference type="InterPro" id="IPR011042">
    <property type="entry name" value="6-blade_b-propeller_TolB-like"/>
</dbReference>
<dbReference type="PROSITE" id="PS00022">
    <property type="entry name" value="EGF_1"/>
    <property type="match status" value="2"/>
</dbReference>
<dbReference type="Pfam" id="PF00008">
    <property type="entry name" value="EGF"/>
    <property type="match status" value="2"/>
</dbReference>
<feature type="domain" description="EGF-like" evidence="9">
    <location>
        <begin position="365"/>
        <end position="405"/>
    </location>
</feature>
<dbReference type="PROSITE" id="PS50026">
    <property type="entry name" value="EGF_3"/>
    <property type="match status" value="3"/>
</dbReference>
<dbReference type="AlphaFoldDB" id="A0A813W1C2"/>
<keyword evidence="7" id="KW-1133">Transmembrane helix</keyword>
<evidence type="ECO:0000256" key="4">
    <source>
        <dbReference type="ARBA" id="ARBA00023157"/>
    </source>
</evidence>
<evidence type="ECO:0000256" key="5">
    <source>
        <dbReference type="PROSITE-ProRule" id="PRU00076"/>
    </source>
</evidence>
<dbReference type="SUPFAM" id="SSF101898">
    <property type="entry name" value="NHL repeat"/>
    <property type="match status" value="1"/>
</dbReference>
<dbReference type="CDD" id="cd00054">
    <property type="entry name" value="EGF_CA"/>
    <property type="match status" value="2"/>
</dbReference>
<evidence type="ECO:0000256" key="3">
    <source>
        <dbReference type="ARBA" id="ARBA00022737"/>
    </source>
</evidence>
<dbReference type="Proteomes" id="UP000663845">
    <property type="component" value="Unassembled WGS sequence"/>
</dbReference>
<reference evidence="10" key="1">
    <citation type="submission" date="2021-02" db="EMBL/GenBank/DDBJ databases">
        <authorList>
            <person name="Nowell W R."/>
        </authorList>
    </citation>
    <scope>NUCLEOTIDE SEQUENCE</scope>
</reference>
<evidence type="ECO:0000256" key="7">
    <source>
        <dbReference type="SAM" id="Phobius"/>
    </source>
</evidence>
<dbReference type="InterPro" id="IPR001881">
    <property type="entry name" value="EGF-like_Ca-bd_dom"/>
</dbReference>
<dbReference type="Gene3D" id="2.10.25.10">
    <property type="entry name" value="Laminin"/>
    <property type="match status" value="3"/>
</dbReference>